<accession>A0ABX2TMH7</accession>
<dbReference type="Pfam" id="PF00413">
    <property type="entry name" value="Peptidase_M10"/>
    <property type="match status" value="1"/>
</dbReference>
<dbReference type="InterPro" id="IPR018511">
    <property type="entry name" value="Hemolysin-typ_Ca-bd_CS"/>
</dbReference>
<comment type="similarity">
    <text evidence="5">Belongs to the peptidase M10A family.</text>
</comment>
<dbReference type="Pfam" id="PF17963">
    <property type="entry name" value="Big_9"/>
    <property type="match status" value="1"/>
</dbReference>
<evidence type="ECO:0000256" key="7">
    <source>
        <dbReference type="ARBA" id="ARBA00022670"/>
    </source>
</evidence>
<evidence type="ECO:0000256" key="4">
    <source>
        <dbReference type="ARBA" id="ARBA00009490"/>
    </source>
</evidence>
<protein>
    <submittedName>
        <fullName evidence="15">Matrixin family metalloprotease</fullName>
    </submittedName>
</protein>
<evidence type="ECO:0000256" key="11">
    <source>
        <dbReference type="ARBA" id="ARBA00022801"/>
    </source>
</evidence>
<evidence type="ECO:0000259" key="14">
    <source>
        <dbReference type="SMART" id="SM00235"/>
    </source>
</evidence>
<dbReference type="EMBL" id="JABFDB010000042">
    <property type="protein sequence ID" value="NYZ24652.1"/>
    <property type="molecule type" value="Genomic_DNA"/>
</dbReference>
<dbReference type="InterPro" id="IPR024079">
    <property type="entry name" value="MetalloPept_cat_dom_sf"/>
</dbReference>
<dbReference type="PANTHER" id="PTHR10201">
    <property type="entry name" value="MATRIX METALLOPROTEINASE"/>
    <property type="match status" value="1"/>
</dbReference>
<feature type="domain" description="Peptidase metallopeptidase" evidence="14">
    <location>
        <begin position="57"/>
        <end position="250"/>
    </location>
</feature>
<proteinExistence type="inferred from homology"/>
<sequence>MPLDDTTTPRCGCALCSGLMQDTGIGRATTGSTLTGSTSVEAQGATAYYIAALLPSGAPKWGSSTAGTSATVTYSFMTVAPSYATSSDRSGFATMTEAQKTAVRAALATWAEVANITFTEVSDSGSGGSLRFGTNDQNGVSAGYAYYPSTSALGGDVYLANDQTSNVSPTAGTYGYLTILHEIGHAIGLKHPGNYNAGGGGTDGPYLPSAEDSYQYSLMSYYSHPSLGYNGLATGPALYDIAAIQYLYGANTSTRTGNDTYSFNDTTTATSRAIWDAGGTDTIDASGQTAAVTISLVAGSFSSIGPNGSGGRAANNIAIAYGATIENATGGSGNDTLTGNGGVNILTGGAGDDTLTGGTGNDTLVGGTGTDVAVFSGNRGAYTVTGSGTSLTITGSDGTDTLGDIEFAQFADSRVSLSPPTITGAAAAARTVIAGTTVAASTLFTATAPAESTITRYELRDDTATATSGYLTLSGVTQTAGSSFLVGSLGSVGFVGGSADGADSLAVRAYNGTLWSDWTTITVTTLTNRSPTVQASKSLTVQEGAPATGLGLTQPSDLDGDALTITLQALPSGGTIRLAGGTEVTSGTALSATDIAGLTFTPTTGFSGSAGSLSYTVSDGRGGTASQTVGLQVASLAGQLAAFNALAYLADYSDLAAAFGTDQAAARQHFISAGRFEGRGTGSFDAIAYIAVNTDLAAAFGTNQTVATEHYIRYGRNEGRQTTGFNALAYLAGNTDLVTAFGTDQTAALQHYISFGRTEGRSQLDATSYLAANGDLIGAFGLDISQASRHYIVNGRTEGRSTSFDAAAYMQANPDVAAAFAGNLAGATEHYVLHGYYEGRLTRPAGSGMLAA</sequence>
<keyword evidence="12" id="KW-0862">Zinc</keyword>
<dbReference type="InterPro" id="IPR006026">
    <property type="entry name" value="Peptidase_Metallo"/>
</dbReference>
<evidence type="ECO:0000256" key="5">
    <source>
        <dbReference type="ARBA" id="ARBA00010370"/>
    </source>
</evidence>
<dbReference type="InterPro" id="IPR013858">
    <property type="entry name" value="Peptidase_M10B_C"/>
</dbReference>
<keyword evidence="16" id="KW-1185">Reference proteome</keyword>
<dbReference type="Gene3D" id="2.150.10.10">
    <property type="entry name" value="Serralysin-like metalloprotease, C-terminal"/>
    <property type="match status" value="1"/>
</dbReference>
<comment type="caution">
    <text evidence="15">The sequence shown here is derived from an EMBL/GenBank/DDBJ whole genome shotgun (WGS) entry which is preliminary data.</text>
</comment>
<dbReference type="SMART" id="SM00235">
    <property type="entry name" value="ZnMc"/>
    <property type="match status" value="1"/>
</dbReference>
<evidence type="ECO:0000313" key="16">
    <source>
        <dbReference type="Proteomes" id="UP000584642"/>
    </source>
</evidence>
<dbReference type="Gene3D" id="3.40.390.10">
    <property type="entry name" value="Collagenase (Catalytic Domain)"/>
    <property type="match status" value="1"/>
</dbReference>
<keyword evidence="8" id="KW-0479">Metal-binding</keyword>
<dbReference type="InterPro" id="IPR001343">
    <property type="entry name" value="Hemolysn_Ca-bd"/>
</dbReference>
<keyword evidence="6" id="KW-0964">Secreted</keyword>
<evidence type="ECO:0000256" key="9">
    <source>
        <dbReference type="ARBA" id="ARBA00022729"/>
    </source>
</evidence>
<dbReference type="Pfam" id="PF00353">
    <property type="entry name" value="HemolysinCabind"/>
    <property type="match status" value="1"/>
</dbReference>
<comment type="similarity">
    <text evidence="4">Belongs to the peptidase M10B family.</text>
</comment>
<dbReference type="InterPro" id="IPR001818">
    <property type="entry name" value="Pept_M10_metallopeptidase"/>
</dbReference>
<dbReference type="PROSITE" id="PS00330">
    <property type="entry name" value="HEMOLYSIN_CALCIUM"/>
    <property type="match status" value="1"/>
</dbReference>
<evidence type="ECO:0000256" key="2">
    <source>
        <dbReference type="ARBA" id="ARBA00001947"/>
    </source>
</evidence>
<evidence type="ECO:0000256" key="13">
    <source>
        <dbReference type="ARBA" id="ARBA00023049"/>
    </source>
</evidence>
<comment type="cofactor">
    <cofactor evidence="1">
        <name>Ca(2+)</name>
        <dbReference type="ChEBI" id="CHEBI:29108"/>
    </cofactor>
</comment>
<dbReference type="SUPFAM" id="SSF55486">
    <property type="entry name" value="Metalloproteases ('zincins'), catalytic domain"/>
    <property type="match status" value="1"/>
</dbReference>
<keyword evidence="7" id="KW-0645">Protease</keyword>
<dbReference type="GO" id="GO:0008237">
    <property type="term" value="F:metallopeptidase activity"/>
    <property type="evidence" value="ECO:0007669"/>
    <property type="project" value="UniProtKB-KW"/>
</dbReference>
<comment type="subcellular location">
    <subcellularLocation>
        <location evidence="3">Secreted</location>
    </subcellularLocation>
</comment>
<dbReference type="RefSeq" id="WP_180286429.1">
    <property type="nucleotide sequence ID" value="NZ_JABFDB010000042.1"/>
</dbReference>
<evidence type="ECO:0000256" key="3">
    <source>
        <dbReference type="ARBA" id="ARBA00004613"/>
    </source>
</evidence>
<dbReference type="Pfam" id="PF08548">
    <property type="entry name" value="Peptidase_M10_C"/>
    <property type="match status" value="1"/>
</dbReference>
<evidence type="ECO:0000256" key="8">
    <source>
        <dbReference type="ARBA" id="ARBA00022723"/>
    </source>
</evidence>
<evidence type="ECO:0000256" key="12">
    <source>
        <dbReference type="ARBA" id="ARBA00022833"/>
    </source>
</evidence>
<comment type="cofactor">
    <cofactor evidence="2">
        <name>Zn(2+)</name>
        <dbReference type="ChEBI" id="CHEBI:29105"/>
    </cofactor>
</comment>
<dbReference type="SUPFAM" id="SSF51120">
    <property type="entry name" value="beta-Roll"/>
    <property type="match status" value="1"/>
</dbReference>
<dbReference type="CDD" id="cd04277">
    <property type="entry name" value="ZnMc_serralysin_like"/>
    <property type="match status" value="1"/>
</dbReference>
<gene>
    <name evidence="15" type="ORF">HND93_33530</name>
</gene>
<organism evidence="15 16">
    <name type="scientific">Azospirillum oleiclasticum</name>
    <dbReference type="NCBI Taxonomy" id="2735135"/>
    <lineage>
        <taxon>Bacteria</taxon>
        <taxon>Pseudomonadati</taxon>
        <taxon>Pseudomonadota</taxon>
        <taxon>Alphaproteobacteria</taxon>
        <taxon>Rhodospirillales</taxon>
        <taxon>Azospirillaceae</taxon>
        <taxon>Azospirillum</taxon>
    </lineage>
</organism>
<dbReference type="InterPro" id="IPR034033">
    <property type="entry name" value="Serralysin-like"/>
</dbReference>
<dbReference type="InterPro" id="IPR011049">
    <property type="entry name" value="Serralysin-like_metalloprot_C"/>
</dbReference>
<dbReference type="PRINTS" id="PR00313">
    <property type="entry name" value="CABNDNGRPT"/>
</dbReference>
<evidence type="ECO:0000313" key="15">
    <source>
        <dbReference type="EMBL" id="NYZ24652.1"/>
    </source>
</evidence>
<reference evidence="15 16" key="1">
    <citation type="submission" date="2020-05" db="EMBL/GenBank/DDBJ databases">
        <title>Azospirillum oleiclasticum sp. nov, a nitrogen-fixing and heavy crude oil-emulsifying bacterium isolated from the crude oil of Yumen Oilfield.</title>
        <authorList>
            <person name="Wu D."/>
            <person name="Cai M."/>
            <person name="Zhang X."/>
        </authorList>
    </citation>
    <scope>NUCLEOTIDE SEQUENCE [LARGE SCALE GENOMIC DNA]</scope>
    <source>
        <strain evidence="15 16">ROY-1-1-2</strain>
    </source>
</reference>
<evidence type="ECO:0000256" key="6">
    <source>
        <dbReference type="ARBA" id="ARBA00022525"/>
    </source>
</evidence>
<dbReference type="PANTHER" id="PTHR10201:SF291">
    <property type="entry name" value="MATRIX METALLOPROTEINASE 1, ISOFORM C-RELATED"/>
    <property type="match status" value="1"/>
</dbReference>
<keyword evidence="13 15" id="KW-0482">Metalloprotease</keyword>
<keyword evidence="11" id="KW-0378">Hydrolase</keyword>
<keyword evidence="10" id="KW-0677">Repeat</keyword>
<evidence type="ECO:0000256" key="10">
    <source>
        <dbReference type="ARBA" id="ARBA00022737"/>
    </source>
</evidence>
<name>A0ABX2TMH7_9PROT</name>
<keyword evidence="9" id="KW-0732">Signal</keyword>
<evidence type="ECO:0000256" key="1">
    <source>
        <dbReference type="ARBA" id="ARBA00001913"/>
    </source>
</evidence>
<dbReference type="Proteomes" id="UP000584642">
    <property type="component" value="Unassembled WGS sequence"/>
</dbReference>